<evidence type="ECO:0000313" key="2">
    <source>
        <dbReference type="Proteomes" id="UP001165186"/>
    </source>
</evidence>
<sequence length="391" mass="42849">MASALKSLWGKVGGGSDAKLHPDGFSKAPVDQLFPKTNPAVDGEECLRDCETCTIKYPRKWSVDEDENMYGHIKGWSTHMIVATGKADWVRDVADEKGSIMEAVDKGGVKPSNGKMMLSASDMPVPNEHTNPGAETSTSVLLLPSFTLVENVTPSSVPDLIETYVNRSPTNVTPLLHSDPPQQQQRPSTSHSAKSGKSHKSHKSHHASPPSPSALAPRDCPHDYLILLCSHKTRDARCGQSAPLLRREFERHLRPLGLYRDLHDERPGGCGIYFINHVGGHKFAANVLIYRRAGSAGIVLPPVVEQEKAMNGGEQNGSAAVEEAEGNEENGEAKGPRKPPIREAAQCMWLARVRPEDCENIVKYTILQGKLLKPERQLRGGFDRGRQLVSW</sequence>
<dbReference type="EMBL" id="BSXG01000003">
    <property type="protein sequence ID" value="GME22647.1"/>
    <property type="molecule type" value="Genomic_DNA"/>
</dbReference>
<comment type="caution">
    <text evidence="1">The sequence shown here is derived from an EMBL/GenBank/DDBJ whole genome shotgun (WGS) entry which is preliminary data.</text>
</comment>
<gene>
    <name evidence="1" type="primary">g2391</name>
    <name evidence="1" type="ORF">NpPPO83_00002391</name>
</gene>
<proteinExistence type="predicted"/>
<dbReference type="Proteomes" id="UP001165186">
    <property type="component" value="Unassembled WGS sequence"/>
</dbReference>
<evidence type="ECO:0000313" key="1">
    <source>
        <dbReference type="EMBL" id="GME22647.1"/>
    </source>
</evidence>
<reference evidence="1" key="1">
    <citation type="submission" date="2024-09" db="EMBL/GenBank/DDBJ databases">
        <title>Draft Genome Sequences of Neofusicoccum parvum.</title>
        <authorList>
            <person name="Ashida A."/>
            <person name="Camagna M."/>
            <person name="Tanaka A."/>
            <person name="Takemoto D."/>
        </authorList>
    </citation>
    <scope>NUCLEOTIDE SEQUENCE</scope>
    <source>
        <strain evidence="1">PPO83</strain>
    </source>
</reference>
<organism evidence="1 2">
    <name type="scientific">Neofusicoccum parvum</name>
    <dbReference type="NCBI Taxonomy" id="310453"/>
    <lineage>
        <taxon>Eukaryota</taxon>
        <taxon>Fungi</taxon>
        <taxon>Dikarya</taxon>
        <taxon>Ascomycota</taxon>
        <taxon>Pezizomycotina</taxon>
        <taxon>Dothideomycetes</taxon>
        <taxon>Dothideomycetes incertae sedis</taxon>
        <taxon>Botryosphaeriales</taxon>
        <taxon>Botryosphaeriaceae</taxon>
        <taxon>Neofusicoccum</taxon>
    </lineage>
</organism>
<protein>
    <submittedName>
        <fullName evidence="1">Sucrase ferredoxin domain containing protein</fullName>
    </submittedName>
</protein>
<keyword evidence="2" id="KW-1185">Reference proteome</keyword>
<accession>A0ACB5RQ50</accession>
<name>A0ACB5RQ50_9PEZI</name>